<feature type="chain" id="PRO_5040496177" evidence="1">
    <location>
        <begin position="18"/>
        <end position="204"/>
    </location>
</feature>
<keyword evidence="3" id="KW-1185">Reference proteome</keyword>
<dbReference type="AlphaFoldDB" id="A0A9P4QWW6"/>
<name>A0A9P4QWW6_9PLEO</name>
<gene>
    <name evidence="2" type="ORF">EJ04DRAFT_578370</name>
</gene>
<sequence>MLSKTLTFAALSTAVLAAEFYSPANTFGAMMKRQGGYHPTTHLCGQGETCQEACGPTYVQCPSDSGLYCYDESQGYHCCPDGTGNSCKPGYYCTSDGAGATYCCPDGMSTSDCAAAYSLTVSLISLTEAPVPTSESSGSPAVTPVSTTPIHVSYPSGGTTAPVYPTGNATFTTASPSQFTGAAAKVVGGGMAVLAGAAGIAGFL</sequence>
<reference evidence="2" key="1">
    <citation type="journal article" date="2020" name="Stud. Mycol.">
        <title>101 Dothideomycetes genomes: a test case for predicting lifestyles and emergence of pathogens.</title>
        <authorList>
            <person name="Haridas S."/>
            <person name="Albert R."/>
            <person name="Binder M."/>
            <person name="Bloem J."/>
            <person name="Labutti K."/>
            <person name="Salamov A."/>
            <person name="Andreopoulos B."/>
            <person name="Baker S."/>
            <person name="Barry K."/>
            <person name="Bills G."/>
            <person name="Bluhm B."/>
            <person name="Cannon C."/>
            <person name="Castanera R."/>
            <person name="Culley D."/>
            <person name="Daum C."/>
            <person name="Ezra D."/>
            <person name="Gonzalez J."/>
            <person name="Henrissat B."/>
            <person name="Kuo A."/>
            <person name="Liang C."/>
            <person name="Lipzen A."/>
            <person name="Lutzoni F."/>
            <person name="Magnuson J."/>
            <person name="Mondo S."/>
            <person name="Nolan M."/>
            <person name="Ohm R."/>
            <person name="Pangilinan J."/>
            <person name="Park H.-J."/>
            <person name="Ramirez L."/>
            <person name="Alfaro M."/>
            <person name="Sun H."/>
            <person name="Tritt A."/>
            <person name="Yoshinaga Y."/>
            <person name="Zwiers L.-H."/>
            <person name="Turgeon B."/>
            <person name="Goodwin S."/>
            <person name="Spatafora J."/>
            <person name="Crous P."/>
            <person name="Grigoriev I."/>
        </authorList>
    </citation>
    <scope>NUCLEOTIDE SEQUENCE</scope>
    <source>
        <strain evidence="2">CBS 125425</strain>
    </source>
</reference>
<evidence type="ECO:0000313" key="2">
    <source>
        <dbReference type="EMBL" id="KAF2732411.1"/>
    </source>
</evidence>
<accession>A0A9P4QWW6</accession>
<dbReference type="OrthoDB" id="5409186at2759"/>
<keyword evidence="1" id="KW-0732">Signal</keyword>
<feature type="signal peptide" evidence="1">
    <location>
        <begin position="1"/>
        <end position="17"/>
    </location>
</feature>
<dbReference type="Proteomes" id="UP000799444">
    <property type="component" value="Unassembled WGS sequence"/>
</dbReference>
<dbReference type="EMBL" id="ML996177">
    <property type="protein sequence ID" value="KAF2732411.1"/>
    <property type="molecule type" value="Genomic_DNA"/>
</dbReference>
<comment type="caution">
    <text evidence="2">The sequence shown here is derived from an EMBL/GenBank/DDBJ whole genome shotgun (WGS) entry which is preliminary data.</text>
</comment>
<evidence type="ECO:0000313" key="3">
    <source>
        <dbReference type="Proteomes" id="UP000799444"/>
    </source>
</evidence>
<proteinExistence type="predicted"/>
<evidence type="ECO:0000256" key="1">
    <source>
        <dbReference type="SAM" id="SignalP"/>
    </source>
</evidence>
<protein>
    <submittedName>
        <fullName evidence="2">Uncharacterized protein</fullName>
    </submittedName>
</protein>
<organism evidence="2 3">
    <name type="scientific">Polyplosphaeria fusca</name>
    <dbReference type="NCBI Taxonomy" id="682080"/>
    <lineage>
        <taxon>Eukaryota</taxon>
        <taxon>Fungi</taxon>
        <taxon>Dikarya</taxon>
        <taxon>Ascomycota</taxon>
        <taxon>Pezizomycotina</taxon>
        <taxon>Dothideomycetes</taxon>
        <taxon>Pleosporomycetidae</taxon>
        <taxon>Pleosporales</taxon>
        <taxon>Tetraplosphaeriaceae</taxon>
        <taxon>Polyplosphaeria</taxon>
    </lineage>
</organism>